<comment type="subcellular location">
    <subcellularLocation>
        <location evidence="2">Cytoplasm</location>
    </subcellularLocation>
</comment>
<keyword evidence="5" id="KW-1185">Reference proteome</keyword>
<dbReference type="PANTHER" id="PTHR46268">
    <property type="entry name" value="STRESS RESPONSE PROTEIN NHAX"/>
    <property type="match status" value="1"/>
</dbReference>
<feature type="domain" description="UspA" evidence="3">
    <location>
        <begin position="4"/>
        <end position="149"/>
    </location>
</feature>
<dbReference type="GO" id="GO:0005737">
    <property type="term" value="C:cytoplasm"/>
    <property type="evidence" value="ECO:0007669"/>
    <property type="project" value="UniProtKB-SubCell"/>
</dbReference>
<dbReference type="EMBL" id="SMRS01000005">
    <property type="protein sequence ID" value="KAA0874779.1"/>
    <property type="molecule type" value="Genomic_DNA"/>
</dbReference>
<evidence type="ECO:0000256" key="2">
    <source>
        <dbReference type="PIRNR" id="PIRNR006276"/>
    </source>
</evidence>
<evidence type="ECO:0000256" key="1">
    <source>
        <dbReference type="ARBA" id="ARBA00008791"/>
    </source>
</evidence>
<dbReference type="Gene3D" id="3.40.50.620">
    <property type="entry name" value="HUPs"/>
    <property type="match status" value="1"/>
</dbReference>
<evidence type="ECO:0000259" key="3">
    <source>
        <dbReference type="Pfam" id="PF00582"/>
    </source>
</evidence>
<reference evidence="4 5" key="1">
    <citation type="submission" date="2019-03" db="EMBL/GenBank/DDBJ databases">
        <title>Nitrincola sp. nov. isolated from an Indian soda lake.</title>
        <authorList>
            <person name="Joshi A."/>
            <person name="Thite S.V."/>
            <person name="Joseph N."/>
            <person name="Dhotre D."/>
            <person name="Moorthy M."/>
            <person name="Shouche Y.S."/>
        </authorList>
    </citation>
    <scope>NUCLEOTIDE SEQUENCE [LARGE SCALE GENOMIC DNA]</scope>
    <source>
        <strain evidence="4 5">MEB193</strain>
    </source>
</reference>
<dbReference type="InterPro" id="IPR006015">
    <property type="entry name" value="Universal_stress_UspA"/>
</dbReference>
<dbReference type="AlphaFoldDB" id="A0A5A9W3K2"/>
<comment type="caution">
    <text evidence="4">The sequence shown here is derived from an EMBL/GenBank/DDBJ whole genome shotgun (WGS) entry which is preliminary data.</text>
</comment>
<dbReference type="Proteomes" id="UP000325302">
    <property type="component" value="Unassembled WGS sequence"/>
</dbReference>
<proteinExistence type="inferred from homology"/>
<dbReference type="PIRSF" id="PIRSF006276">
    <property type="entry name" value="UspA"/>
    <property type="match status" value="1"/>
</dbReference>
<dbReference type="Pfam" id="PF00582">
    <property type="entry name" value="Usp"/>
    <property type="match status" value="1"/>
</dbReference>
<protein>
    <recommendedName>
        <fullName evidence="2">Universal stress protein</fullName>
    </recommendedName>
</protein>
<dbReference type="SUPFAM" id="SSF52402">
    <property type="entry name" value="Adenine nucleotide alpha hydrolases-like"/>
    <property type="match status" value="1"/>
</dbReference>
<dbReference type="PANTHER" id="PTHR46268:SF22">
    <property type="entry name" value="SENSOR PROTEIN KDPD-RELATED"/>
    <property type="match status" value="1"/>
</dbReference>
<dbReference type="InterPro" id="IPR014729">
    <property type="entry name" value="Rossmann-like_a/b/a_fold"/>
</dbReference>
<evidence type="ECO:0000313" key="5">
    <source>
        <dbReference type="Proteomes" id="UP000325302"/>
    </source>
</evidence>
<dbReference type="OrthoDB" id="9792500at2"/>
<dbReference type="RefSeq" id="WP_149390959.1">
    <property type="nucleotide sequence ID" value="NZ_SMRS01000005.1"/>
</dbReference>
<name>A0A5A9W3K2_9GAMM</name>
<dbReference type="PRINTS" id="PR01438">
    <property type="entry name" value="UNVRSLSTRESS"/>
</dbReference>
<keyword evidence="2" id="KW-0963">Cytoplasm</keyword>
<organism evidence="4 5">
    <name type="scientific">Nitrincola tapanii</name>
    <dbReference type="NCBI Taxonomy" id="1708751"/>
    <lineage>
        <taxon>Bacteria</taxon>
        <taxon>Pseudomonadati</taxon>
        <taxon>Pseudomonadota</taxon>
        <taxon>Gammaproteobacteria</taxon>
        <taxon>Oceanospirillales</taxon>
        <taxon>Oceanospirillaceae</taxon>
        <taxon>Nitrincola</taxon>
    </lineage>
</organism>
<accession>A0A5A9W3K2</accession>
<dbReference type="InterPro" id="IPR006016">
    <property type="entry name" value="UspA"/>
</dbReference>
<dbReference type="CDD" id="cd00293">
    <property type="entry name" value="USP-like"/>
    <property type="match status" value="1"/>
</dbReference>
<evidence type="ECO:0000313" key="4">
    <source>
        <dbReference type="EMBL" id="KAA0874779.1"/>
    </source>
</evidence>
<gene>
    <name evidence="4" type="ORF">E1H14_08170</name>
</gene>
<comment type="similarity">
    <text evidence="1 2">Belongs to the universal stress protein A family.</text>
</comment>
<sequence length="150" mass="16561">MALYRTLLLATDFSEASDCAVLHALELARLSGARLHVLHVITELTDKRRRRLPAEVMEVFAREVEVHAIEDMKHFCQRHLAAASAEGIDVTTDVVIGRSEEEILRQAKDQTVDLIILGTAGRTGIEKVLVGSTAERVIRAAEVPVLTVRV</sequence>